<dbReference type="InterPro" id="IPR036388">
    <property type="entry name" value="WH-like_DNA-bd_sf"/>
</dbReference>
<evidence type="ECO:0000256" key="2">
    <source>
        <dbReference type="ARBA" id="ARBA00023125"/>
    </source>
</evidence>
<dbReference type="Gene3D" id="3.40.50.10490">
    <property type="entry name" value="Glucose-6-phosphate isomerase like protein, domain 1"/>
    <property type="match status" value="1"/>
</dbReference>
<evidence type="ECO:0000256" key="3">
    <source>
        <dbReference type="ARBA" id="ARBA00023163"/>
    </source>
</evidence>
<dbReference type="PANTHER" id="PTHR30514">
    <property type="entry name" value="GLUCOKINASE"/>
    <property type="match status" value="1"/>
</dbReference>
<dbReference type="EMBL" id="WIVE01000080">
    <property type="protein sequence ID" value="MQX38227.1"/>
    <property type="molecule type" value="Genomic_DNA"/>
</dbReference>
<dbReference type="GO" id="GO:0097367">
    <property type="term" value="F:carbohydrate derivative binding"/>
    <property type="evidence" value="ECO:0007669"/>
    <property type="project" value="InterPro"/>
</dbReference>
<dbReference type="InterPro" id="IPR035472">
    <property type="entry name" value="RpiR-like_SIS"/>
</dbReference>
<name>A0A7X2D609_9PROT</name>
<proteinExistence type="predicted"/>
<dbReference type="Gene3D" id="1.10.10.10">
    <property type="entry name" value="Winged helix-like DNA-binding domain superfamily/Winged helix DNA-binding domain"/>
    <property type="match status" value="1"/>
</dbReference>
<dbReference type="InterPro" id="IPR047640">
    <property type="entry name" value="RpiR-like"/>
</dbReference>
<dbReference type="Pfam" id="PF01418">
    <property type="entry name" value="HTH_6"/>
    <property type="match status" value="1"/>
</dbReference>
<evidence type="ECO:0000256" key="4">
    <source>
        <dbReference type="SAM" id="MobiDB-lite"/>
    </source>
</evidence>
<dbReference type="GO" id="GO:1901135">
    <property type="term" value="P:carbohydrate derivative metabolic process"/>
    <property type="evidence" value="ECO:0007669"/>
    <property type="project" value="InterPro"/>
</dbReference>
<dbReference type="GO" id="GO:0003677">
    <property type="term" value="F:DNA binding"/>
    <property type="evidence" value="ECO:0007669"/>
    <property type="project" value="UniProtKB-KW"/>
</dbReference>
<keyword evidence="3" id="KW-0804">Transcription</keyword>
<feature type="region of interest" description="Disordered" evidence="4">
    <location>
        <begin position="1"/>
        <end position="45"/>
    </location>
</feature>
<dbReference type="SUPFAM" id="SSF46689">
    <property type="entry name" value="Homeodomain-like"/>
    <property type="match status" value="1"/>
</dbReference>
<keyword evidence="2" id="KW-0238">DNA-binding</keyword>
<dbReference type="CDD" id="cd05013">
    <property type="entry name" value="SIS_RpiR"/>
    <property type="match status" value="1"/>
</dbReference>
<dbReference type="InterPro" id="IPR000281">
    <property type="entry name" value="HTH_RpiR"/>
</dbReference>
<dbReference type="SUPFAM" id="SSF53697">
    <property type="entry name" value="SIS domain"/>
    <property type="match status" value="1"/>
</dbReference>
<dbReference type="GO" id="GO:0003700">
    <property type="term" value="F:DNA-binding transcription factor activity"/>
    <property type="evidence" value="ECO:0007669"/>
    <property type="project" value="InterPro"/>
</dbReference>
<evidence type="ECO:0000256" key="1">
    <source>
        <dbReference type="ARBA" id="ARBA00023015"/>
    </source>
</evidence>
<keyword evidence="1" id="KW-0805">Transcription regulation</keyword>
<dbReference type="OrthoDB" id="9814676at2"/>
<protein>
    <submittedName>
        <fullName evidence="6">SIS domain-containing protein</fullName>
    </submittedName>
</protein>
<dbReference type="AlphaFoldDB" id="A0A7X2D609"/>
<dbReference type="PROSITE" id="PS51071">
    <property type="entry name" value="HTH_RPIR"/>
    <property type="match status" value="1"/>
</dbReference>
<dbReference type="InterPro" id="IPR046348">
    <property type="entry name" value="SIS_dom_sf"/>
</dbReference>
<dbReference type="Pfam" id="PF01380">
    <property type="entry name" value="SIS"/>
    <property type="match status" value="1"/>
</dbReference>
<dbReference type="InterPro" id="IPR009057">
    <property type="entry name" value="Homeodomain-like_sf"/>
</dbReference>
<sequence length="356" mass="37746">MARYTPGPGGRPPRRSGGTDRCTREPAGAHAMTRRPKSAGLPPDALVMPGVTDTGPLADIAARVQAAHDALSPQLRQAARYILAHPEDVALTSMRRLAEHAGVKPSTMVRLSRALGFDGYEALREPYRAWLRGGEGAFVARARTLQARRPGATDGPGRAALLEEMTAADVGALREGLTAANAQALQRARDLICAADTVYVVGLRSCQSLAHLFHYAYGLVRGNARLVDGRGGMLFDELVRVGPDDVVLSIGFRPYACGTVEATAFAADKGARVVALTDSLVSPLAHGAAAVVAVDTASPSYFQSLVPALAQIQALLALIVAEGGDDALGAIDRMEHELDAFGAYWTEPKRRRRRTP</sequence>
<organism evidence="6 7">
    <name type="scientific">Roseospira navarrensis</name>
    <dbReference type="NCBI Taxonomy" id="140058"/>
    <lineage>
        <taxon>Bacteria</taxon>
        <taxon>Pseudomonadati</taxon>
        <taxon>Pseudomonadota</taxon>
        <taxon>Alphaproteobacteria</taxon>
        <taxon>Rhodospirillales</taxon>
        <taxon>Rhodospirillaceae</taxon>
        <taxon>Roseospira</taxon>
    </lineage>
</organism>
<dbReference type="InterPro" id="IPR001347">
    <property type="entry name" value="SIS_dom"/>
</dbReference>
<reference evidence="6 7" key="1">
    <citation type="submission" date="2019-10" db="EMBL/GenBank/DDBJ databases">
        <title>Draft whole-genome sequence of the purple nonsulfur photosynthetic bacterium Roseospira navarrensis DSM 15114.</title>
        <authorList>
            <person name="Kyndt J.A."/>
            <person name="Meyer T.E."/>
        </authorList>
    </citation>
    <scope>NUCLEOTIDE SEQUENCE [LARGE SCALE GENOMIC DNA]</scope>
    <source>
        <strain evidence="6 7">DSM 15114</strain>
    </source>
</reference>
<evidence type="ECO:0000313" key="7">
    <source>
        <dbReference type="Proteomes" id="UP000434582"/>
    </source>
</evidence>
<evidence type="ECO:0000259" key="5">
    <source>
        <dbReference type="PROSITE" id="PS51071"/>
    </source>
</evidence>
<dbReference type="Proteomes" id="UP000434582">
    <property type="component" value="Unassembled WGS sequence"/>
</dbReference>
<comment type="caution">
    <text evidence="6">The sequence shown here is derived from an EMBL/GenBank/DDBJ whole genome shotgun (WGS) entry which is preliminary data.</text>
</comment>
<accession>A0A7X2D609</accession>
<keyword evidence="7" id="KW-1185">Reference proteome</keyword>
<gene>
    <name evidence="6" type="ORF">GHC57_17055</name>
</gene>
<evidence type="ECO:0000313" key="6">
    <source>
        <dbReference type="EMBL" id="MQX38227.1"/>
    </source>
</evidence>
<feature type="domain" description="HTH rpiR-type" evidence="5">
    <location>
        <begin position="58"/>
        <end position="134"/>
    </location>
</feature>
<dbReference type="PANTHER" id="PTHR30514:SF18">
    <property type="entry name" value="RPIR-FAMILY TRANSCRIPTIONAL REGULATOR"/>
    <property type="match status" value="1"/>
</dbReference>